<dbReference type="AlphaFoldDB" id="A0A0H4T8A2"/>
<organism evidence="2">
    <name type="scientific">uncultured delta proteobacterium Rifle_16ft_4_minimus_37851</name>
    <dbReference type="NCBI Taxonomy" id="1665181"/>
    <lineage>
        <taxon>Bacteria</taxon>
        <taxon>Deltaproteobacteria</taxon>
        <taxon>environmental samples</taxon>
    </lineage>
</organism>
<accession>A0A0H4T8A2</accession>
<evidence type="ECO:0000259" key="1">
    <source>
        <dbReference type="Pfam" id="PF00582"/>
    </source>
</evidence>
<dbReference type="Gene3D" id="3.40.50.620">
    <property type="entry name" value="HUPs"/>
    <property type="match status" value="1"/>
</dbReference>
<protein>
    <recommendedName>
        <fullName evidence="1">UspA domain-containing protein</fullName>
    </recommendedName>
</protein>
<feature type="domain" description="UspA" evidence="1">
    <location>
        <begin position="1"/>
        <end position="150"/>
    </location>
</feature>
<sequence>MKNVLLVISKKGVSEKALLRAVLAAKKDKSTLYAFCGLGSGAADDASDKFTDIGFIGDKPSAQVSEAIMKDYRQRGYEELGKVQIKCMEEGVAFEPLMEQEGDFVESILSLVEGHSIALVVITGEKRSHLRRYLSKSPEDELKEKAACEVEVFTEED</sequence>
<evidence type="ECO:0000313" key="2">
    <source>
        <dbReference type="EMBL" id="AKQ02965.1"/>
    </source>
</evidence>
<dbReference type="Pfam" id="PF00582">
    <property type="entry name" value="Usp"/>
    <property type="match status" value="1"/>
</dbReference>
<proteinExistence type="predicted"/>
<dbReference type="InterPro" id="IPR014729">
    <property type="entry name" value="Rossmann-like_a/b/a_fold"/>
</dbReference>
<dbReference type="EMBL" id="KT007006">
    <property type="protein sequence ID" value="AKQ02965.1"/>
    <property type="molecule type" value="Genomic_DNA"/>
</dbReference>
<name>A0A0H4T8A2_9DELT</name>
<reference evidence="2" key="1">
    <citation type="journal article" date="2015" name="ISME J.">
        <title>Aquifer environment selects for microbial species cohorts in sediment and groundwater.</title>
        <authorList>
            <person name="Hug L.A."/>
            <person name="Thomas B.C."/>
            <person name="Brown C.T."/>
            <person name="Frischkorn K.R."/>
            <person name="Williams K.H."/>
            <person name="Tringe S.G."/>
            <person name="Banfield J.F."/>
        </authorList>
    </citation>
    <scope>NUCLEOTIDE SEQUENCE</scope>
</reference>
<dbReference type="SUPFAM" id="SSF52402">
    <property type="entry name" value="Adenine nucleotide alpha hydrolases-like"/>
    <property type="match status" value="1"/>
</dbReference>
<dbReference type="InterPro" id="IPR006016">
    <property type="entry name" value="UspA"/>
</dbReference>